<accession>I3V4I3</accession>
<reference evidence="1 2" key="1">
    <citation type="journal article" date="2012" name="J. Bacteriol.">
        <title>Complete Genome Sequence of the Naphthalene-Degrading Pseudomonas putida Strain ND6.</title>
        <authorList>
            <person name="Li S."/>
            <person name="Zhao H."/>
            <person name="Li Y."/>
            <person name="Niu S."/>
            <person name="Cai B."/>
        </authorList>
    </citation>
    <scope>NUCLEOTIDE SEQUENCE [LARGE SCALE GENOMIC DNA]</scope>
    <source>
        <strain evidence="1 2">ND6</strain>
    </source>
</reference>
<dbReference type="KEGG" id="ppi:YSA_10847"/>
<dbReference type="AlphaFoldDB" id="I3V4I3"/>
<evidence type="ECO:0000313" key="1">
    <source>
        <dbReference type="EMBL" id="AFK72654.1"/>
    </source>
</evidence>
<dbReference type="EMBL" id="CP003588">
    <property type="protein sequence ID" value="AFK72654.1"/>
    <property type="molecule type" value="Genomic_DNA"/>
</dbReference>
<organism evidence="1 2">
    <name type="scientific">Pseudomonas putida ND6</name>
    <dbReference type="NCBI Taxonomy" id="231023"/>
    <lineage>
        <taxon>Bacteria</taxon>
        <taxon>Pseudomonadati</taxon>
        <taxon>Pseudomonadota</taxon>
        <taxon>Gammaproteobacteria</taxon>
        <taxon>Pseudomonadales</taxon>
        <taxon>Pseudomonadaceae</taxon>
        <taxon>Pseudomonas</taxon>
    </lineage>
</organism>
<gene>
    <name evidence="1" type="ORF">YSA_10847</name>
</gene>
<dbReference type="HOGENOM" id="CLU_2846525_0_0_6"/>
<name>I3V4I3_PSEPU</name>
<evidence type="ECO:0000313" key="2">
    <source>
        <dbReference type="Proteomes" id="UP000005268"/>
    </source>
</evidence>
<protein>
    <submittedName>
        <fullName evidence="1">Uncharacterized protein</fullName>
    </submittedName>
</protein>
<proteinExistence type="predicted"/>
<sequence length="65" mass="7171">MVFIARQCNRLALSQVLWVVGLRAHADIGQLRGKLKRSGSLELGFEDTEWLACTRAPGKLNGCTD</sequence>
<dbReference type="Proteomes" id="UP000005268">
    <property type="component" value="Chromosome"/>
</dbReference>